<dbReference type="Proteomes" id="UP000596427">
    <property type="component" value="Chromosome"/>
</dbReference>
<evidence type="ECO:0000313" key="1">
    <source>
        <dbReference type="EMBL" id="QRG09929.1"/>
    </source>
</evidence>
<accession>A0A974PUD7</accession>
<reference evidence="1 2" key="1">
    <citation type="submission" date="2020-10" db="EMBL/GenBank/DDBJ databases">
        <title>Degradation of 1,4-Dioxane by Xanthobacter sp. YN2, via a Novel Group-2 Soluble Di-Iron Monooxygenase.</title>
        <authorList>
            <person name="Ma F."/>
            <person name="Wang Y."/>
            <person name="Yang J."/>
            <person name="Guo H."/>
            <person name="Su D."/>
            <person name="Yu L."/>
        </authorList>
    </citation>
    <scope>NUCLEOTIDE SEQUENCE [LARGE SCALE GENOMIC DNA]</scope>
    <source>
        <strain evidence="1 2">YN2</strain>
    </source>
</reference>
<organism evidence="1 2">
    <name type="scientific">Xanthobacter dioxanivorans</name>
    <dbReference type="NCBI Taxonomy" id="2528964"/>
    <lineage>
        <taxon>Bacteria</taxon>
        <taxon>Pseudomonadati</taxon>
        <taxon>Pseudomonadota</taxon>
        <taxon>Alphaproteobacteria</taxon>
        <taxon>Hyphomicrobiales</taxon>
        <taxon>Xanthobacteraceae</taxon>
        <taxon>Xanthobacter</taxon>
    </lineage>
</organism>
<dbReference type="AlphaFoldDB" id="A0A974PUD7"/>
<gene>
    <name evidence="1" type="ORF">EZH22_06055</name>
</gene>
<protein>
    <submittedName>
        <fullName evidence="1">Uncharacterized protein</fullName>
    </submittedName>
</protein>
<proteinExistence type="predicted"/>
<dbReference type="KEGG" id="xdi:EZH22_06055"/>
<keyword evidence="2" id="KW-1185">Reference proteome</keyword>
<sequence>MQLRWAARGAKAAAMARERIAKTGMAPGGAPIWTDRELALLAVIFPDYERAVAVLERRSYSAVKHRARSMGLTDCRHIWTGAEVARLRKLYPTADRQTLAASFPGVPFSKIEAKAKHVGLHRLRRPLKQTGIPAIDQIRARAVELNVSMVDLDAMAKTKTYFQKAGWIRGVVNYRAIGRAATALDGLVAVRWS</sequence>
<name>A0A974PUD7_9HYPH</name>
<dbReference type="RefSeq" id="WP_203196848.1">
    <property type="nucleotide sequence ID" value="NZ_CP063362.1"/>
</dbReference>
<evidence type="ECO:0000313" key="2">
    <source>
        <dbReference type="Proteomes" id="UP000596427"/>
    </source>
</evidence>
<dbReference type="EMBL" id="CP063362">
    <property type="protein sequence ID" value="QRG09929.1"/>
    <property type="molecule type" value="Genomic_DNA"/>
</dbReference>